<dbReference type="AlphaFoldDB" id="A0A6I3KCH9"/>
<sequence>MQTTEDLRHDVTAKANALAAGGPPQTRESLMATTNIVSLITQFITPEMVGRVSAALGIDRATLQKAFGAAVPGVLAAITSVLARPGGAGKIENAINQQQPGLLANIGSALGTPQQTSAIDTGLSSLSSLLGGGNTSALANALGKYAGLGDSGAKGLLGLLGPMVMGVLGQQSGTGGGIAQVLESQKDNIARALPSGFANYLSGTGLLDQLPGAVTSQATGARSAYRPESSRPTNWVLPVLGTLALLGLGWYLISRPSDRTTTADTTPTTQMQAETRAPGETAFMVAEQDIGKWMHRPVFSSDNTKVGEIVELSRGADDRVTDLYMDAETSLGIGGQRYRVTADKIREVKPDGIVLTLSEADVKAMAPAADQPASQPSP</sequence>
<comment type="caution">
    <text evidence="1">The sequence shown here is derived from an EMBL/GenBank/DDBJ whole genome shotgun (WGS) entry which is preliminary data.</text>
</comment>
<name>A0A6I3KCH9_9HYPH</name>
<dbReference type="Proteomes" id="UP000440694">
    <property type="component" value="Unassembled WGS sequence"/>
</dbReference>
<evidence type="ECO:0000313" key="2">
    <source>
        <dbReference type="Proteomes" id="UP000440694"/>
    </source>
</evidence>
<proteinExistence type="predicted"/>
<dbReference type="Pfam" id="PF06078">
    <property type="entry name" value="DUF937"/>
    <property type="match status" value="1"/>
</dbReference>
<dbReference type="Gene3D" id="2.30.30.240">
    <property type="entry name" value="PRC-barrel domain"/>
    <property type="match status" value="1"/>
</dbReference>
<keyword evidence="2" id="KW-1185">Reference proteome</keyword>
<organism evidence="1 2">
    <name type="scientific">Hyphomicrobium album</name>
    <dbReference type="NCBI Taxonomy" id="2665159"/>
    <lineage>
        <taxon>Bacteria</taxon>
        <taxon>Pseudomonadati</taxon>
        <taxon>Pseudomonadota</taxon>
        <taxon>Alphaproteobacteria</taxon>
        <taxon>Hyphomicrobiales</taxon>
        <taxon>Hyphomicrobiaceae</taxon>
        <taxon>Hyphomicrobium</taxon>
    </lineage>
</organism>
<evidence type="ECO:0000313" key="1">
    <source>
        <dbReference type="EMBL" id="MTD93145.1"/>
    </source>
</evidence>
<dbReference type="EMBL" id="WMBQ01000001">
    <property type="protein sequence ID" value="MTD93145.1"/>
    <property type="molecule type" value="Genomic_DNA"/>
</dbReference>
<protein>
    <submittedName>
        <fullName evidence="1">DUF937 domain-containing protein</fullName>
    </submittedName>
</protein>
<reference evidence="1 2" key="1">
    <citation type="submission" date="2019-11" db="EMBL/GenBank/DDBJ databases">
        <title>Identification of a novel strain.</title>
        <authorList>
            <person name="Xu Q."/>
            <person name="Wang G."/>
        </authorList>
    </citation>
    <scope>NUCLEOTIDE SEQUENCE [LARGE SCALE GENOMIC DNA]</scope>
    <source>
        <strain evidence="2">xq</strain>
    </source>
</reference>
<accession>A0A6I3KCH9</accession>
<gene>
    <name evidence="1" type="ORF">GIW81_02215</name>
</gene>
<dbReference type="InterPro" id="IPR009282">
    <property type="entry name" value="DUF937"/>
</dbReference>